<accession>A0A401ZH19</accession>
<reference evidence="3" key="1">
    <citation type="submission" date="2018-12" db="EMBL/GenBank/DDBJ databases">
        <title>Tengunoibacter tsumagoiensis gen. nov., sp. nov., Dictyobacter kobayashii sp. nov., D. alpinus sp. nov., and D. joshuensis sp. nov. and description of Dictyobacteraceae fam. nov. within the order Ktedonobacterales isolated from Tengu-no-mugimeshi.</title>
        <authorList>
            <person name="Wang C.M."/>
            <person name="Zheng Y."/>
            <person name="Sakai Y."/>
            <person name="Toyoda A."/>
            <person name="Minakuchi Y."/>
            <person name="Abe K."/>
            <person name="Yokota A."/>
            <person name="Yabe S."/>
        </authorList>
    </citation>
    <scope>NUCLEOTIDE SEQUENCE [LARGE SCALE GENOMIC DNA]</scope>
    <source>
        <strain evidence="3">S-27</strain>
    </source>
</reference>
<dbReference type="EMBL" id="BIFQ01000001">
    <property type="protein sequence ID" value="GCE06184.1"/>
    <property type="molecule type" value="Genomic_DNA"/>
</dbReference>
<evidence type="ECO:0000256" key="1">
    <source>
        <dbReference type="SAM" id="MobiDB-lite"/>
    </source>
</evidence>
<dbReference type="OrthoDB" id="153463at2"/>
<protein>
    <submittedName>
        <fullName evidence="2">Uncharacterized protein</fullName>
    </submittedName>
</protein>
<sequence length="266" mass="29189">MAKLQDMFTQAHRAQSGGGMGFVGKHRTERKARAAALVVEQEAIVAGSAEAALKAGADGILFKWDGNGKDQLDTLKQEIESAKAQKENTVTGLHITGELASLTAEGLRELKDLGVQYIILPFNAPARLLALETKDLEKVIVVPMRKDENYALYIRNLTAFEHIAAVLLDFDLTDKVGQLTIEEILDYRAVREAVRFPAFIYVNGSLSEEDAYTINTLGIQAVILPANESDDATRDQVKSLRELLEKVHQDEKDKDSPSLPSGGRSK</sequence>
<evidence type="ECO:0000313" key="3">
    <source>
        <dbReference type="Proteomes" id="UP000287224"/>
    </source>
</evidence>
<dbReference type="Proteomes" id="UP000287224">
    <property type="component" value="Unassembled WGS sequence"/>
</dbReference>
<feature type="region of interest" description="Disordered" evidence="1">
    <location>
        <begin position="1"/>
        <end position="23"/>
    </location>
</feature>
<keyword evidence="3" id="KW-1185">Reference proteome</keyword>
<feature type="region of interest" description="Disordered" evidence="1">
    <location>
        <begin position="245"/>
        <end position="266"/>
    </location>
</feature>
<gene>
    <name evidence="2" type="ORF">KDAU_35130</name>
</gene>
<comment type="caution">
    <text evidence="2">The sequence shown here is derived from an EMBL/GenBank/DDBJ whole genome shotgun (WGS) entry which is preliminary data.</text>
</comment>
<evidence type="ECO:0000313" key="2">
    <source>
        <dbReference type="EMBL" id="GCE06184.1"/>
    </source>
</evidence>
<dbReference type="AlphaFoldDB" id="A0A401ZH19"/>
<organism evidence="2 3">
    <name type="scientific">Dictyobacter aurantiacus</name>
    <dbReference type="NCBI Taxonomy" id="1936993"/>
    <lineage>
        <taxon>Bacteria</taxon>
        <taxon>Bacillati</taxon>
        <taxon>Chloroflexota</taxon>
        <taxon>Ktedonobacteria</taxon>
        <taxon>Ktedonobacterales</taxon>
        <taxon>Dictyobacteraceae</taxon>
        <taxon>Dictyobacter</taxon>
    </lineage>
</organism>
<dbReference type="RefSeq" id="WP_126597149.1">
    <property type="nucleotide sequence ID" value="NZ_BIFQ01000001.1"/>
</dbReference>
<proteinExistence type="predicted"/>
<name>A0A401ZH19_9CHLR</name>
<feature type="compositionally biased region" description="Basic and acidic residues" evidence="1">
    <location>
        <begin position="245"/>
        <end position="256"/>
    </location>
</feature>